<dbReference type="OrthoDB" id="1519185at2759"/>
<evidence type="ECO:0000313" key="3">
    <source>
        <dbReference type="Proteomes" id="UP000187203"/>
    </source>
</evidence>
<comment type="caution">
    <text evidence="2">The sequence shown here is derived from an EMBL/GenBank/DDBJ whole genome shotgun (WGS) entry which is preliminary data.</text>
</comment>
<dbReference type="Pfam" id="PF03478">
    <property type="entry name" value="Beta-prop_KIB1-4"/>
    <property type="match status" value="1"/>
</dbReference>
<protein>
    <submittedName>
        <fullName evidence="2">F-box protein SKIP23</fullName>
    </submittedName>
</protein>
<keyword evidence="3" id="KW-1185">Reference proteome</keyword>
<organism evidence="2 3">
    <name type="scientific">Corchorus olitorius</name>
    <dbReference type="NCBI Taxonomy" id="93759"/>
    <lineage>
        <taxon>Eukaryota</taxon>
        <taxon>Viridiplantae</taxon>
        <taxon>Streptophyta</taxon>
        <taxon>Embryophyta</taxon>
        <taxon>Tracheophyta</taxon>
        <taxon>Spermatophyta</taxon>
        <taxon>Magnoliopsida</taxon>
        <taxon>eudicotyledons</taxon>
        <taxon>Gunneridae</taxon>
        <taxon>Pentapetalae</taxon>
        <taxon>rosids</taxon>
        <taxon>malvids</taxon>
        <taxon>Malvales</taxon>
        <taxon>Malvaceae</taxon>
        <taxon>Grewioideae</taxon>
        <taxon>Apeibeae</taxon>
        <taxon>Corchorus</taxon>
    </lineage>
</organism>
<reference evidence="3" key="1">
    <citation type="submission" date="2013-09" db="EMBL/GenBank/DDBJ databases">
        <title>Corchorus olitorius genome sequencing.</title>
        <authorList>
            <person name="Alam M."/>
            <person name="Haque M.S."/>
            <person name="Islam M.S."/>
            <person name="Emdad E.M."/>
            <person name="Islam M.M."/>
            <person name="Ahmed B."/>
            <person name="Halim A."/>
            <person name="Hossen Q.M.M."/>
            <person name="Hossain M.Z."/>
            <person name="Ahmed R."/>
            <person name="Khan M.M."/>
            <person name="Islam R."/>
            <person name="Rashid M.M."/>
            <person name="Khan S.A."/>
            <person name="Rahman M.S."/>
            <person name="Alam M."/>
            <person name="Yahiya A.S."/>
            <person name="Khan M.S."/>
            <person name="Azam M.S."/>
            <person name="Haque T."/>
            <person name="Lashkar M.Z.H."/>
            <person name="Akhand A.I."/>
            <person name="Morshed G."/>
            <person name="Roy S."/>
            <person name="Uddin K.S."/>
            <person name="Rabeya T."/>
            <person name="Hossain A.S."/>
            <person name="Chowdhury A."/>
            <person name="Snigdha A.R."/>
            <person name="Mortoza M.S."/>
            <person name="Matin S.A."/>
            <person name="Hoque S.M.E."/>
            <person name="Islam M.K."/>
            <person name="Roy D.K."/>
            <person name="Haider R."/>
            <person name="Moosa M.M."/>
            <person name="Elias S.M."/>
            <person name="Hasan A.M."/>
            <person name="Jahan S."/>
            <person name="Shafiuddin M."/>
            <person name="Mahmood N."/>
            <person name="Shommy N.S."/>
        </authorList>
    </citation>
    <scope>NUCLEOTIDE SEQUENCE [LARGE SCALE GENOMIC DNA]</scope>
    <source>
        <strain evidence="3">cv. O-4</strain>
    </source>
</reference>
<dbReference type="Proteomes" id="UP000187203">
    <property type="component" value="Unassembled WGS sequence"/>
</dbReference>
<sequence>MEFNRDLNLPSYSSLLAAFGGAVESSSYELHVAKVVLSSNPVLHPDDFEVLLIYKRGRRLGVYKSADKAWTTSRSVKEAKFDDLIYHKDKIHLVDHGRVDYKSGIAKLWVASEHLPRLISTQHPVITVQTRRCTLRPPHLYFGGEWRWRFDVD</sequence>
<evidence type="ECO:0000313" key="2">
    <source>
        <dbReference type="EMBL" id="OMP08862.1"/>
    </source>
</evidence>
<evidence type="ECO:0000259" key="1">
    <source>
        <dbReference type="Pfam" id="PF03478"/>
    </source>
</evidence>
<gene>
    <name evidence="2" type="ORF">COLO4_06052</name>
</gene>
<dbReference type="EMBL" id="AWUE01012589">
    <property type="protein sequence ID" value="OMP08862.1"/>
    <property type="molecule type" value="Genomic_DNA"/>
</dbReference>
<proteinExistence type="predicted"/>
<feature type="domain" description="KIB1-4 beta-propeller" evidence="1">
    <location>
        <begin position="7"/>
        <end position="98"/>
    </location>
</feature>
<name>A0A1R3KP54_9ROSI</name>
<accession>A0A1R3KP54</accession>
<dbReference type="AlphaFoldDB" id="A0A1R3KP54"/>
<dbReference type="InterPro" id="IPR005174">
    <property type="entry name" value="KIB1-4_b-propeller"/>
</dbReference>